<name>A0A916UZK9_9BURK</name>
<reference evidence="5" key="2">
    <citation type="submission" date="2020-09" db="EMBL/GenBank/DDBJ databases">
        <authorList>
            <person name="Sun Q."/>
            <person name="Zhou Y."/>
        </authorList>
    </citation>
    <scope>NUCLEOTIDE SEQUENCE</scope>
    <source>
        <strain evidence="5">CGMCC 1.10998</strain>
    </source>
</reference>
<reference evidence="5" key="1">
    <citation type="journal article" date="2014" name="Int. J. Syst. Evol. Microbiol.">
        <title>Complete genome sequence of Corynebacterium casei LMG S-19264T (=DSM 44701T), isolated from a smear-ripened cheese.</title>
        <authorList>
            <consortium name="US DOE Joint Genome Institute (JGI-PGF)"/>
            <person name="Walter F."/>
            <person name="Albersmeier A."/>
            <person name="Kalinowski J."/>
            <person name="Ruckert C."/>
        </authorList>
    </citation>
    <scope>NUCLEOTIDE SEQUENCE</scope>
    <source>
        <strain evidence="5">CGMCC 1.10998</strain>
    </source>
</reference>
<dbReference type="Pfam" id="PF12833">
    <property type="entry name" value="HTH_18"/>
    <property type="match status" value="1"/>
</dbReference>
<evidence type="ECO:0000313" key="5">
    <source>
        <dbReference type="EMBL" id="GGC94643.1"/>
    </source>
</evidence>
<dbReference type="PANTHER" id="PTHR47894:SF1">
    <property type="entry name" value="HTH-TYPE TRANSCRIPTIONAL REGULATOR VQSM"/>
    <property type="match status" value="1"/>
</dbReference>
<dbReference type="AlphaFoldDB" id="A0A916UZK9"/>
<proteinExistence type="predicted"/>
<dbReference type="EMBL" id="BMED01000006">
    <property type="protein sequence ID" value="GGC94643.1"/>
    <property type="molecule type" value="Genomic_DNA"/>
</dbReference>
<dbReference type="InterPro" id="IPR009057">
    <property type="entry name" value="Homeodomain-like_sf"/>
</dbReference>
<comment type="caution">
    <text evidence="5">The sequence shown here is derived from an EMBL/GenBank/DDBJ whole genome shotgun (WGS) entry which is preliminary data.</text>
</comment>
<dbReference type="RefSeq" id="WP_188568634.1">
    <property type="nucleotide sequence ID" value="NZ_BMED01000006.1"/>
</dbReference>
<evidence type="ECO:0000259" key="4">
    <source>
        <dbReference type="PROSITE" id="PS01124"/>
    </source>
</evidence>
<keyword evidence="6" id="KW-1185">Reference proteome</keyword>
<dbReference type="Gene3D" id="1.10.10.60">
    <property type="entry name" value="Homeodomain-like"/>
    <property type="match status" value="1"/>
</dbReference>
<dbReference type="Pfam" id="PF12625">
    <property type="entry name" value="Arabinose_bd"/>
    <property type="match status" value="1"/>
</dbReference>
<organism evidence="5 6">
    <name type="scientific">Undibacterium terreum</name>
    <dbReference type="NCBI Taxonomy" id="1224302"/>
    <lineage>
        <taxon>Bacteria</taxon>
        <taxon>Pseudomonadati</taxon>
        <taxon>Pseudomonadota</taxon>
        <taxon>Betaproteobacteria</taxon>
        <taxon>Burkholderiales</taxon>
        <taxon>Oxalobacteraceae</taxon>
        <taxon>Undibacterium</taxon>
    </lineage>
</organism>
<dbReference type="SMART" id="SM00342">
    <property type="entry name" value="HTH_ARAC"/>
    <property type="match status" value="1"/>
</dbReference>
<keyword evidence="1" id="KW-0805">Transcription regulation</keyword>
<keyword evidence="3" id="KW-0804">Transcription</keyword>
<sequence length="360" mass="39470">MFVAKSEPIAEPTPGLVADSPVLSVKDAIFPAHPFAGLFEIGVEQRWQLRDMFPAFDLSDAGLPRSDRRINYLQARESLLQARQRGGADLGVLSGSRKTLKNLGAMGLGMLAQPSLGQAVKFGLHYQLVAGSMLQLELEIVGKNAVLASHALFDDAEIQEFLDADHLATAVSAMRQLPCAATQLAGVELRGNLQASRSVLEDFFGCKVSCGADSSRLIFASPTLDTPLMSQYENAEMLSRQACDSELNEMGVVGKQSLVRKLVSMQCEFHSVQDMASALGISPRSLHRLLAREGTSYFHITESVRIERAKRLLLAGVTTEDVAERLGYSDARSFRRAFKRWTMLTPTDFRLVHAQGMLQQ</sequence>
<dbReference type="PROSITE" id="PS01124">
    <property type="entry name" value="HTH_ARAC_FAMILY_2"/>
    <property type="match status" value="1"/>
</dbReference>
<gene>
    <name evidence="5" type="ORF">GCM10011396_47510</name>
</gene>
<dbReference type="SUPFAM" id="SSF46689">
    <property type="entry name" value="Homeodomain-like"/>
    <property type="match status" value="1"/>
</dbReference>
<protein>
    <submittedName>
        <fullName evidence="5">AraC family transcriptional regulator</fullName>
    </submittedName>
</protein>
<accession>A0A916UZK9</accession>
<evidence type="ECO:0000256" key="2">
    <source>
        <dbReference type="ARBA" id="ARBA00023125"/>
    </source>
</evidence>
<feature type="domain" description="HTH araC/xylS-type" evidence="4">
    <location>
        <begin position="256"/>
        <end position="352"/>
    </location>
</feature>
<evidence type="ECO:0000313" key="6">
    <source>
        <dbReference type="Proteomes" id="UP000637423"/>
    </source>
</evidence>
<evidence type="ECO:0000256" key="1">
    <source>
        <dbReference type="ARBA" id="ARBA00023015"/>
    </source>
</evidence>
<dbReference type="GO" id="GO:0003700">
    <property type="term" value="F:DNA-binding transcription factor activity"/>
    <property type="evidence" value="ECO:0007669"/>
    <property type="project" value="InterPro"/>
</dbReference>
<keyword evidence="2" id="KW-0238">DNA-binding</keyword>
<dbReference type="GO" id="GO:0000976">
    <property type="term" value="F:transcription cis-regulatory region binding"/>
    <property type="evidence" value="ECO:0007669"/>
    <property type="project" value="TreeGrafter"/>
</dbReference>
<dbReference type="InterPro" id="IPR032687">
    <property type="entry name" value="AraC-type_N"/>
</dbReference>
<dbReference type="GO" id="GO:0005829">
    <property type="term" value="C:cytosol"/>
    <property type="evidence" value="ECO:0007669"/>
    <property type="project" value="TreeGrafter"/>
</dbReference>
<dbReference type="PANTHER" id="PTHR47894">
    <property type="entry name" value="HTH-TYPE TRANSCRIPTIONAL REGULATOR GADX"/>
    <property type="match status" value="1"/>
</dbReference>
<evidence type="ECO:0000256" key="3">
    <source>
        <dbReference type="ARBA" id="ARBA00023163"/>
    </source>
</evidence>
<dbReference type="InterPro" id="IPR018060">
    <property type="entry name" value="HTH_AraC"/>
</dbReference>
<dbReference type="Proteomes" id="UP000637423">
    <property type="component" value="Unassembled WGS sequence"/>
</dbReference>